<protein>
    <submittedName>
        <fullName evidence="3">Integrase catalytic domain-containing protein</fullName>
    </submittedName>
</protein>
<dbReference type="FunFam" id="3.30.420.10:FF:000063">
    <property type="entry name" value="Retrovirus-related Pol polyprotein from transposon 297-like Protein"/>
    <property type="match status" value="1"/>
</dbReference>
<dbReference type="GO" id="GO:0015074">
    <property type="term" value="P:DNA integration"/>
    <property type="evidence" value="ECO:0007669"/>
    <property type="project" value="InterPro"/>
</dbReference>
<dbReference type="Proteomes" id="UP000025227">
    <property type="component" value="Unplaced"/>
</dbReference>
<name>A0A7I4Y110_HAECO</name>
<organism evidence="2 3">
    <name type="scientific">Haemonchus contortus</name>
    <name type="common">Barber pole worm</name>
    <dbReference type="NCBI Taxonomy" id="6289"/>
    <lineage>
        <taxon>Eukaryota</taxon>
        <taxon>Metazoa</taxon>
        <taxon>Ecdysozoa</taxon>
        <taxon>Nematoda</taxon>
        <taxon>Chromadorea</taxon>
        <taxon>Rhabditida</taxon>
        <taxon>Rhabditina</taxon>
        <taxon>Rhabditomorpha</taxon>
        <taxon>Strongyloidea</taxon>
        <taxon>Trichostrongylidae</taxon>
        <taxon>Haemonchus</taxon>
    </lineage>
</organism>
<proteinExistence type="predicted"/>
<accession>A0A7I4Y110</accession>
<dbReference type="Gene3D" id="3.30.420.10">
    <property type="entry name" value="Ribonuclease H-like superfamily/Ribonuclease H"/>
    <property type="match status" value="1"/>
</dbReference>
<dbReference type="InterPro" id="IPR012337">
    <property type="entry name" value="RNaseH-like_sf"/>
</dbReference>
<reference evidence="3" key="1">
    <citation type="submission" date="2020-12" db="UniProtKB">
        <authorList>
            <consortium name="WormBaseParasite"/>
        </authorList>
    </citation>
    <scope>IDENTIFICATION</scope>
    <source>
        <strain evidence="3">MHco3</strain>
    </source>
</reference>
<evidence type="ECO:0000313" key="3">
    <source>
        <dbReference type="WBParaSite" id="HCON_00040660-00001"/>
    </source>
</evidence>
<dbReference type="WBParaSite" id="HCON_00040660-00001">
    <property type="protein sequence ID" value="HCON_00040660-00001"/>
    <property type="gene ID" value="HCON_00040660"/>
</dbReference>
<sequence length="268" mass="31007">MCIGLTSIKTLRKTCKNVVTVKKQPRCQDRQFYAHGLTRQNHGIEFTDFAGPINGKVYLVVVDSYSKWPEVLEMSSSTVRATLRELKTLFARFGNPRVLVSDNGTQFTSKEFQEFCEKQGIEHIRSPPFHPQSNGQAERFVDTLKRALLKSKGGEKSELLAEFLKCYRRTPSTMTPKQLSPPELFLGRQLRATLTLLKEEIRNEKGSGKTRIERQYNLHHGTRERSYQIEDPVYIRNYRPGQQKWIPAHVKNRYGRVLYDVLTEDGQL</sequence>
<dbReference type="InterPro" id="IPR050951">
    <property type="entry name" value="Retrovirus_Pol_polyprotein"/>
</dbReference>
<feature type="domain" description="Integrase catalytic" evidence="1">
    <location>
        <begin position="21"/>
        <end position="189"/>
    </location>
</feature>
<dbReference type="PANTHER" id="PTHR37984">
    <property type="entry name" value="PROTEIN CBG26694"/>
    <property type="match status" value="1"/>
</dbReference>
<dbReference type="SUPFAM" id="SSF53098">
    <property type="entry name" value="Ribonuclease H-like"/>
    <property type="match status" value="1"/>
</dbReference>
<dbReference type="OMA" id="RMATHTS"/>
<keyword evidence="2" id="KW-1185">Reference proteome</keyword>
<dbReference type="AlphaFoldDB" id="A0A7I4Y110"/>
<dbReference type="PROSITE" id="PS50994">
    <property type="entry name" value="INTEGRASE"/>
    <property type="match status" value="1"/>
</dbReference>
<evidence type="ECO:0000313" key="2">
    <source>
        <dbReference type="Proteomes" id="UP000025227"/>
    </source>
</evidence>
<evidence type="ECO:0000259" key="1">
    <source>
        <dbReference type="PROSITE" id="PS50994"/>
    </source>
</evidence>
<dbReference type="GO" id="GO:0003676">
    <property type="term" value="F:nucleic acid binding"/>
    <property type="evidence" value="ECO:0007669"/>
    <property type="project" value="InterPro"/>
</dbReference>
<dbReference type="InterPro" id="IPR001584">
    <property type="entry name" value="Integrase_cat-core"/>
</dbReference>
<dbReference type="Pfam" id="PF00665">
    <property type="entry name" value="rve"/>
    <property type="match status" value="1"/>
</dbReference>
<dbReference type="PANTHER" id="PTHR37984:SF5">
    <property type="entry name" value="PROTEIN NYNRIN-LIKE"/>
    <property type="match status" value="1"/>
</dbReference>
<dbReference type="InterPro" id="IPR036397">
    <property type="entry name" value="RNaseH_sf"/>
</dbReference>
<dbReference type="OrthoDB" id="5876121at2759"/>